<protein>
    <recommendedName>
        <fullName evidence="3">Ubiquitin-like protease family profile domain-containing protein</fullName>
    </recommendedName>
</protein>
<keyword evidence="2" id="KW-1185">Reference proteome</keyword>
<accession>A0AA36E3K4</accession>
<evidence type="ECO:0000313" key="1">
    <source>
        <dbReference type="EMBL" id="CAI9280963.1"/>
    </source>
</evidence>
<organism evidence="1 2">
    <name type="scientific">Lactuca saligna</name>
    <name type="common">Willowleaf lettuce</name>
    <dbReference type="NCBI Taxonomy" id="75948"/>
    <lineage>
        <taxon>Eukaryota</taxon>
        <taxon>Viridiplantae</taxon>
        <taxon>Streptophyta</taxon>
        <taxon>Embryophyta</taxon>
        <taxon>Tracheophyta</taxon>
        <taxon>Spermatophyta</taxon>
        <taxon>Magnoliopsida</taxon>
        <taxon>eudicotyledons</taxon>
        <taxon>Gunneridae</taxon>
        <taxon>Pentapetalae</taxon>
        <taxon>asterids</taxon>
        <taxon>campanulids</taxon>
        <taxon>Asterales</taxon>
        <taxon>Asteraceae</taxon>
        <taxon>Cichorioideae</taxon>
        <taxon>Cichorieae</taxon>
        <taxon>Lactucinae</taxon>
        <taxon>Lactuca</taxon>
    </lineage>
</organism>
<evidence type="ECO:0008006" key="3">
    <source>
        <dbReference type="Google" id="ProtNLM"/>
    </source>
</evidence>
<evidence type="ECO:0000313" key="2">
    <source>
        <dbReference type="Proteomes" id="UP001177003"/>
    </source>
</evidence>
<gene>
    <name evidence="1" type="ORF">LSALG_LOCUS20685</name>
</gene>
<dbReference type="Proteomes" id="UP001177003">
    <property type="component" value="Chromosome 4"/>
</dbReference>
<name>A0AA36E3K4_LACSI</name>
<proteinExistence type="predicted"/>
<sequence>MLSFKRDFGDEEAYAAVIEHSYAVILTEKSTMEVALKDGLEKFPHSVVLNEWMEKTNELFKEVFEGAGNKKVHEPDCFNEVNMNDIGDDGEGNSSPVRGLIITEVNTEKEVNYTTPVDTTSLTMTQFHRFPGVNEEMIKLLDETELQVYRRKKRMPVISGDNLVGRNIGEAVDNAARYDDNDKREKLSRFFFDTTIVTEDILNELKSEDMKCRLFATLLRIYTKKFDVKQSFRDVALCTSLYYIVDHVKRTGTLERKYGMIPNLVKKLFCNYLTSQHHPMAKMLTFKARRVMNISWLVEKPGTECGIYLMRHMESYMGENEGRWECGLTGKMPADVSATTKLRTKYMVRLLTTEFNKFKTMIVKDFEAFRKLDILEQDMLLRESTENRNKKRKPKGRR</sequence>
<reference evidence="1" key="1">
    <citation type="submission" date="2023-04" db="EMBL/GenBank/DDBJ databases">
        <authorList>
            <person name="Vijverberg K."/>
            <person name="Xiong W."/>
            <person name="Schranz E."/>
        </authorList>
    </citation>
    <scope>NUCLEOTIDE SEQUENCE</scope>
</reference>
<dbReference type="AlphaFoldDB" id="A0AA36E3K4"/>
<dbReference type="EMBL" id="OX465080">
    <property type="protein sequence ID" value="CAI9280963.1"/>
    <property type="molecule type" value="Genomic_DNA"/>
</dbReference>